<proteinExistence type="predicted"/>
<evidence type="ECO:0000256" key="1">
    <source>
        <dbReference type="SAM" id="Phobius"/>
    </source>
</evidence>
<evidence type="ECO:0000313" key="3">
    <source>
        <dbReference type="Proteomes" id="UP000005017"/>
    </source>
</evidence>
<reference evidence="3" key="1">
    <citation type="submission" date="2009-12" db="EMBL/GenBank/DDBJ databases">
        <title>Sequence of Clostridiales genomosp. BVAB3 str. UPII9-5.</title>
        <authorList>
            <person name="Madupu R."/>
            <person name="Durkin A.S."/>
            <person name="Torralba M."/>
            <person name="Methe B."/>
            <person name="Sutton G.G."/>
            <person name="Strausberg R.L."/>
            <person name="Nelson K.E."/>
        </authorList>
    </citation>
    <scope>NUCLEOTIDE SEQUENCE [LARGE SCALE GENOMIC DNA]</scope>
    <source>
        <strain evidence="3">W1219</strain>
    </source>
</reference>
<evidence type="ECO:0000313" key="2">
    <source>
        <dbReference type="EMBL" id="EFC05451.1"/>
    </source>
</evidence>
<feature type="non-terminal residue" evidence="2">
    <location>
        <position position="1"/>
    </location>
</feature>
<dbReference type="EMBL" id="ADFR01000013">
    <property type="protein sequence ID" value="EFC05451.1"/>
    <property type="molecule type" value="Genomic_DNA"/>
</dbReference>
<sequence length="43" mass="4916">ENLKKAKTPRTSDDHQGMMYGGLLMSSIMSMLGIVIMKRREME</sequence>
<accession>D2MPN1</accession>
<keyword evidence="1" id="KW-1133">Transmembrane helix</keyword>
<feature type="transmembrane region" description="Helical" evidence="1">
    <location>
        <begin position="18"/>
        <end position="37"/>
    </location>
</feature>
<protein>
    <submittedName>
        <fullName evidence="2">Uncharacterized protein</fullName>
    </submittedName>
</protein>
<comment type="caution">
    <text evidence="2">The sequence shown here is derived from an EMBL/GenBank/DDBJ whole genome shotgun (WGS) entry which is preliminary data.</text>
</comment>
<dbReference type="Proteomes" id="UP000005017">
    <property type="component" value="Unassembled WGS sequence"/>
</dbReference>
<keyword evidence="1" id="KW-0472">Membrane</keyword>
<keyword evidence="3" id="KW-1185">Reference proteome</keyword>
<keyword evidence="1" id="KW-0812">Transmembrane</keyword>
<name>D2MPN1_9FIRM</name>
<gene>
    <name evidence="2" type="ORF">HMPREF9013_1156</name>
</gene>
<organism evidence="2 3">
    <name type="scientific">Bulleidia extructa W1219</name>
    <dbReference type="NCBI Taxonomy" id="679192"/>
    <lineage>
        <taxon>Bacteria</taxon>
        <taxon>Bacillati</taxon>
        <taxon>Bacillota</taxon>
        <taxon>Erysipelotrichia</taxon>
        <taxon>Erysipelotrichales</taxon>
        <taxon>Erysipelotrichaceae</taxon>
        <taxon>Bulleidia</taxon>
    </lineage>
</organism>
<dbReference type="AlphaFoldDB" id="D2MPN1"/>